<evidence type="ECO:0000313" key="5">
    <source>
        <dbReference type="EMBL" id="SEF72381.1"/>
    </source>
</evidence>
<sequence>MSSMNLSVERKLVGESAYEQLRNHIMQGKLTPGQKLKLNALRDEYGVSVNTLRETLMRLASDGFVEVEGQKGFRVKPVSIADLEELVELRRTLETLGLRKSMANKSGHMDWKSKLISTHYRLSCMEKLMMEDESSNVQEWEKADRDFHRAIVSNCGSQQLMRYHASILELSMRYQLLALSKRPFRGEAAAEEHRELLDALVSDDVEKAVEMLGDHITKGAQKIPEF</sequence>
<dbReference type="InterPro" id="IPR008920">
    <property type="entry name" value="TF_FadR/GntR_C"/>
</dbReference>
<name>A0A1H5UDL0_9GAMM</name>
<keyword evidence="3" id="KW-0804">Transcription</keyword>
<dbReference type="GO" id="GO:0003700">
    <property type="term" value="F:DNA-binding transcription factor activity"/>
    <property type="evidence" value="ECO:0007669"/>
    <property type="project" value="InterPro"/>
</dbReference>
<dbReference type="CDD" id="cd07377">
    <property type="entry name" value="WHTH_GntR"/>
    <property type="match status" value="1"/>
</dbReference>
<organism evidence="5 6">
    <name type="scientific">Marinobacterium lutimaris</name>
    <dbReference type="NCBI Taxonomy" id="568106"/>
    <lineage>
        <taxon>Bacteria</taxon>
        <taxon>Pseudomonadati</taxon>
        <taxon>Pseudomonadota</taxon>
        <taxon>Gammaproteobacteria</taxon>
        <taxon>Oceanospirillales</taxon>
        <taxon>Oceanospirillaceae</taxon>
        <taxon>Marinobacterium</taxon>
    </lineage>
</organism>
<dbReference type="PANTHER" id="PTHR43537:SF20">
    <property type="entry name" value="HTH-TYPE TRANSCRIPTIONAL REPRESSOR GLAR"/>
    <property type="match status" value="1"/>
</dbReference>
<proteinExistence type="predicted"/>
<evidence type="ECO:0000259" key="4">
    <source>
        <dbReference type="PROSITE" id="PS50949"/>
    </source>
</evidence>
<evidence type="ECO:0000313" key="6">
    <source>
        <dbReference type="Proteomes" id="UP000236745"/>
    </source>
</evidence>
<evidence type="ECO:0000256" key="1">
    <source>
        <dbReference type="ARBA" id="ARBA00023015"/>
    </source>
</evidence>
<protein>
    <submittedName>
        <fullName evidence="5">Transcriptional regulator, GntR family</fullName>
    </submittedName>
</protein>
<dbReference type="PROSITE" id="PS50949">
    <property type="entry name" value="HTH_GNTR"/>
    <property type="match status" value="1"/>
</dbReference>
<evidence type="ECO:0000256" key="3">
    <source>
        <dbReference type="ARBA" id="ARBA00023163"/>
    </source>
</evidence>
<dbReference type="Gene3D" id="1.10.10.10">
    <property type="entry name" value="Winged helix-like DNA-binding domain superfamily/Winged helix DNA-binding domain"/>
    <property type="match status" value="1"/>
</dbReference>
<accession>A0A1H5UDL0</accession>
<keyword evidence="2" id="KW-0238">DNA-binding</keyword>
<evidence type="ECO:0000256" key="2">
    <source>
        <dbReference type="ARBA" id="ARBA00023125"/>
    </source>
</evidence>
<dbReference type="SMART" id="SM00345">
    <property type="entry name" value="HTH_GNTR"/>
    <property type="match status" value="1"/>
</dbReference>
<dbReference type="AlphaFoldDB" id="A0A1H5UDL0"/>
<dbReference type="PANTHER" id="PTHR43537">
    <property type="entry name" value="TRANSCRIPTIONAL REGULATOR, GNTR FAMILY"/>
    <property type="match status" value="1"/>
</dbReference>
<dbReference type="InterPro" id="IPR036390">
    <property type="entry name" value="WH_DNA-bd_sf"/>
</dbReference>
<dbReference type="Gene3D" id="1.20.120.530">
    <property type="entry name" value="GntR ligand-binding domain-like"/>
    <property type="match status" value="1"/>
</dbReference>
<feature type="domain" description="HTH gntR-type" evidence="4">
    <location>
        <begin position="11"/>
        <end position="78"/>
    </location>
</feature>
<dbReference type="SUPFAM" id="SSF48008">
    <property type="entry name" value="GntR ligand-binding domain-like"/>
    <property type="match status" value="1"/>
</dbReference>
<dbReference type="Pfam" id="PF00392">
    <property type="entry name" value="GntR"/>
    <property type="match status" value="1"/>
</dbReference>
<dbReference type="InterPro" id="IPR000524">
    <property type="entry name" value="Tscrpt_reg_HTH_GntR"/>
</dbReference>
<dbReference type="GO" id="GO:0003677">
    <property type="term" value="F:DNA binding"/>
    <property type="evidence" value="ECO:0007669"/>
    <property type="project" value="UniProtKB-KW"/>
</dbReference>
<gene>
    <name evidence="5" type="ORF">SAMN05444390_101329</name>
</gene>
<keyword evidence="1" id="KW-0805">Transcription regulation</keyword>
<dbReference type="SUPFAM" id="SSF46785">
    <property type="entry name" value="Winged helix' DNA-binding domain"/>
    <property type="match status" value="1"/>
</dbReference>
<dbReference type="Proteomes" id="UP000236745">
    <property type="component" value="Unassembled WGS sequence"/>
</dbReference>
<dbReference type="SMART" id="SM00895">
    <property type="entry name" value="FCD"/>
    <property type="match status" value="1"/>
</dbReference>
<dbReference type="InterPro" id="IPR011711">
    <property type="entry name" value="GntR_C"/>
</dbReference>
<dbReference type="Pfam" id="PF07729">
    <property type="entry name" value="FCD"/>
    <property type="match status" value="1"/>
</dbReference>
<dbReference type="InterPro" id="IPR036388">
    <property type="entry name" value="WH-like_DNA-bd_sf"/>
</dbReference>
<dbReference type="EMBL" id="FNVQ01000001">
    <property type="protein sequence ID" value="SEF72381.1"/>
    <property type="molecule type" value="Genomic_DNA"/>
</dbReference>
<reference evidence="5 6" key="1">
    <citation type="submission" date="2016-10" db="EMBL/GenBank/DDBJ databases">
        <authorList>
            <person name="de Groot N.N."/>
        </authorList>
    </citation>
    <scope>NUCLEOTIDE SEQUENCE [LARGE SCALE GENOMIC DNA]</scope>
    <source>
        <strain evidence="5 6">DSM 22012</strain>
    </source>
</reference>
<keyword evidence="6" id="KW-1185">Reference proteome</keyword>